<name>A0A1D1ZB60_9ARAE</name>
<dbReference type="GO" id="GO:0035251">
    <property type="term" value="F:UDP-glucosyltransferase activity"/>
    <property type="evidence" value="ECO:0007669"/>
    <property type="project" value="TreeGrafter"/>
</dbReference>
<protein>
    <submittedName>
        <fullName evidence="3">UDP-glycosyltransferase 73C1</fullName>
    </submittedName>
</protein>
<dbReference type="PANTHER" id="PTHR48047">
    <property type="entry name" value="GLYCOSYLTRANSFERASE"/>
    <property type="match status" value="1"/>
</dbReference>
<keyword evidence="2" id="KW-0328">Glycosyltransferase</keyword>
<dbReference type="AlphaFoldDB" id="A0A1D1ZB60"/>
<comment type="similarity">
    <text evidence="1">Belongs to the UDP-glycosyltransferase family.</text>
</comment>
<proteinExistence type="inferred from homology"/>
<feature type="non-terminal residue" evidence="3">
    <location>
        <position position="118"/>
    </location>
</feature>
<accession>A0A1D1ZB60</accession>
<keyword evidence="3" id="KW-0808">Transferase</keyword>
<dbReference type="PANTHER" id="PTHR48047:SF45">
    <property type="entry name" value="SCOPOLETIN GLUCOSYLTRANSFERASE-LIKE"/>
    <property type="match status" value="1"/>
</dbReference>
<dbReference type="EMBL" id="GDJX01003823">
    <property type="protein sequence ID" value="JAT64113.1"/>
    <property type="molecule type" value="Transcribed_RNA"/>
</dbReference>
<evidence type="ECO:0000256" key="1">
    <source>
        <dbReference type="ARBA" id="ARBA00009995"/>
    </source>
</evidence>
<dbReference type="Gene3D" id="3.40.50.2000">
    <property type="entry name" value="Glycogen Phosphorylase B"/>
    <property type="match status" value="1"/>
</dbReference>
<dbReference type="SUPFAM" id="SSF53756">
    <property type="entry name" value="UDP-Glycosyltransferase/glycogen phosphorylase"/>
    <property type="match status" value="1"/>
</dbReference>
<organism evidence="3">
    <name type="scientific">Anthurium amnicola</name>
    <dbReference type="NCBI Taxonomy" id="1678845"/>
    <lineage>
        <taxon>Eukaryota</taxon>
        <taxon>Viridiplantae</taxon>
        <taxon>Streptophyta</taxon>
        <taxon>Embryophyta</taxon>
        <taxon>Tracheophyta</taxon>
        <taxon>Spermatophyta</taxon>
        <taxon>Magnoliopsida</taxon>
        <taxon>Liliopsida</taxon>
        <taxon>Araceae</taxon>
        <taxon>Pothoideae</taxon>
        <taxon>Potheae</taxon>
        <taxon>Anthurium</taxon>
    </lineage>
</organism>
<gene>
    <name evidence="3" type="primary">UGT73C1_0</name>
    <name evidence="3" type="ORF">g.44127</name>
</gene>
<evidence type="ECO:0000313" key="3">
    <source>
        <dbReference type="EMBL" id="JAT64113.1"/>
    </source>
</evidence>
<reference evidence="3" key="1">
    <citation type="submission" date="2015-07" db="EMBL/GenBank/DDBJ databases">
        <title>Transcriptome Assembly of Anthurium amnicola.</title>
        <authorList>
            <person name="Suzuki J."/>
        </authorList>
    </citation>
    <scope>NUCLEOTIDE SEQUENCE</scope>
</reference>
<sequence>MASEARQLHLFFFPMMAPGHTLPMLDMAKLFARRGVRASFVTTPSNSPAVAASLARAIDSGHPVQTLLVDFPTAAAGVPEGCDDLSSAASLDTQIRLLASTAVLRPAFERLLREHRPD</sequence>
<evidence type="ECO:0000256" key="2">
    <source>
        <dbReference type="ARBA" id="ARBA00022676"/>
    </source>
</evidence>